<comment type="catalytic activity">
    <reaction evidence="4">
        <text>a 2-demethylmenaquinol + S-adenosyl-L-methionine = a menaquinol + S-adenosyl-L-homocysteine + H(+)</text>
        <dbReference type="Rhea" id="RHEA:42640"/>
        <dbReference type="Rhea" id="RHEA-COMP:9539"/>
        <dbReference type="Rhea" id="RHEA-COMP:9563"/>
        <dbReference type="ChEBI" id="CHEBI:15378"/>
        <dbReference type="ChEBI" id="CHEBI:18151"/>
        <dbReference type="ChEBI" id="CHEBI:55437"/>
        <dbReference type="ChEBI" id="CHEBI:57856"/>
        <dbReference type="ChEBI" id="CHEBI:59789"/>
        <dbReference type="EC" id="2.1.1.163"/>
    </reaction>
</comment>
<keyword evidence="3 4" id="KW-0949">S-adenosyl-L-methionine</keyword>
<dbReference type="Proteomes" id="UP000541033">
    <property type="component" value="Unassembled WGS sequence"/>
</dbReference>
<evidence type="ECO:0000313" key="5">
    <source>
        <dbReference type="EMBL" id="NIH54071.1"/>
    </source>
</evidence>
<dbReference type="PROSITE" id="PS51608">
    <property type="entry name" value="SAM_MT_UBIE"/>
    <property type="match status" value="1"/>
</dbReference>
<accession>A0A7X5R1Z2</accession>
<dbReference type="CDD" id="cd02440">
    <property type="entry name" value="AdoMet_MTases"/>
    <property type="match status" value="1"/>
</dbReference>
<dbReference type="EC" id="2.1.1.163" evidence="4"/>
<evidence type="ECO:0000313" key="6">
    <source>
        <dbReference type="Proteomes" id="UP000541033"/>
    </source>
</evidence>
<dbReference type="Pfam" id="PF01209">
    <property type="entry name" value="Ubie_methyltran"/>
    <property type="match status" value="1"/>
</dbReference>
<protein>
    <recommendedName>
        <fullName evidence="4">Demethylmenaquinone methyltransferase</fullName>
        <ecNumber evidence="4">2.1.1.163</ecNumber>
    </recommendedName>
</protein>
<proteinExistence type="inferred from homology"/>
<comment type="function">
    <text evidence="4">Methyltransferase required for the conversion of demethylmenaquinol (DMKH2) to menaquinol (MKH2).</text>
</comment>
<keyword evidence="4" id="KW-0474">Menaquinone biosynthesis</keyword>
<keyword evidence="2 4" id="KW-0808">Transferase</keyword>
<comment type="caution">
    <text evidence="5">The sequence shown here is derived from an EMBL/GenBank/DDBJ whole genome shotgun (WGS) entry which is preliminary data.</text>
</comment>
<dbReference type="NCBIfam" id="TIGR01934">
    <property type="entry name" value="MenG_MenH_UbiE"/>
    <property type="match status" value="1"/>
</dbReference>
<evidence type="ECO:0000256" key="3">
    <source>
        <dbReference type="ARBA" id="ARBA00022691"/>
    </source>
</evidence>
<dbReference type="GO" id="GO:0009234">
    <property type="term" value="P:menaquinone biosynthetic process"/>
    <property type="evidence" value="ECO:0007669"/>
    <property type="project" value="UniProtKB-UniRule"/>
</dbReference>
<dbReference type="HAMAP" id="MF_01813">
    <property type="entry name" value="MenG_UbiE_methyltr"/>
    <property type="match status" value="1"/>
</dbReference>
<evidence type="ECO:0000256" key="1">
    <source>
        <dbReference type="ARBA" id="ARBA00022603"/>
    </source>
</evidence>
<reference evidence="5 6" key="1">
    <citation type="submission" date="2020-02" db="EMBL/GenBank/DDBJ databases">
        <title>Sequencing the genomes of 1000 actinobacteria strains.</title>
        <authorList>
            <person name="Klenk H.-P."/>
        </authorList>
    </citation>
    <scope>NUCLEOTIDE SEQUENCE [LARGE SCALE GENOMIC DNA]</scope>
    <source>
        <strain evidence="5 6">DSM 27960</strain>
    </source>
</reference>
<keyword evidence="1 4" id="KW-0489">Methyltransferase</keyword>
<dbReference type="Gene3D" id="3.40.50.150">
    <property type="entry name" value="Vaccinia Virus protein VP39"/>
    <property type="match status" value="1"/>
</dbReference>
<dbReference type="PANTHER" id="PTHR43591:SF24">
    <property type="entry name" value="2-METHOXY-6-POLYPRENYL-1,4-BENZOQUINOL METHYLASE, MITOCHONDRIAL"/>
    <property type="match status" value="1"/>
</dbReference>
<comment type="similarity">
    <text evidence="4">Belongs to the class I-like SAM-binding methyltransferase superfamily. MenG/UbiE family.</text>
</comment>
<feature type="binding site" evidence="4">
    <location>
        <position position="122"/>
    </location>
    <ligand>
        <name>S-adenosyl-L-methionine</name>
        <dbReference type="ChEBI" id="CHEBI:59789"/>
    </ligand>
</feature>
<dbReference type="PROSITE" id="PS01184">
    <property type="entry name" value="UBIE_2"/>
    <property type="match status" value="1"/>
</dbReference>
<organism evidence="5 6">
    <name type="scientific">Lysinibacter cavernae</name>
    <dbReference type="NCBI Taxonomy" id="1640652"/>
    <lineage>
        <taxon>Bacteria</taxon>
        <taxon>Bacillati</taxon>
        <taxon>Actinomycetota</taxon>
        <taxon>Actinomycetes</taxon>
        <taxon>Micrococcales</taxon>
        <taxon>Microbacteriaceae</taxon>
        <taxon>Lysinibacter</taxon>
    </lineage>
</organism>
<dbReference type="SUPFAM" id="SSF53335">
    <property type="entry name" value="S-adenosyl-L-methionine-dependent methyltransferases"/>
    <property type="match status" value="1"/>
</dbReference>
<feature type="binding site" evidence="4">
    <location>
        <position position="62"/>
    </location>
    <ligand>
        <name>S-adenosyl-L-methionine</name>
        <dbReference type="ChEBI" id="CHEBI:59789"/>
    </ligand>
</feature>
<dbReference type="UniPathway" id="UPA00079">
    <property type="reaction ID" value="UER00169"/>
</dbReference>
<dbReference type="InterPro" id="IPR029063">
    <property type="entry name" value="SAM-dependent_MTases_sf"/>
</dbReference>
<sequence length="252" mass="27372">MMRPDSTKDAGVVSRMFDEVSPRYDLTNDVLSVGNSRLWRVSTTRAVQPRKGMRVLDIAAGTGTSSAAFAKSGAHVVAADFSPGMIAVGRERNAGNPNIEFVEADATNLPFEDNSFDVTTSSFGLRNVNEPKQALAEMFRVTKPGGRVVICEFSRPPAAIIREPYFFYTQNVLPTIAGFITGASDAYDYLNDSIQEWPDQPSLAAWIREAGFESVEYRNLTFGLVALHRGFVPTTQATSTGDGTAGAAEEDR</sequence>
<keyword evidence="6" id="KW-1185">Reference proteome</keyword>
<name>A0A7X5R1Z2_9MICO</name>
<evidence type="ECO:0000256" key="4">
    <source>
        <dbReference type="HAMAP-Rule" id="MF_01813"/>
    </source>
</evidence>
<feature type="binding site" evidence="4">
    <location>
        <begin position="105"/>
        <end position="106"/>
    </location>
    <ligand>
        <name>S-adenosyl-L-methionine</name>
        <dbReference type="ChEBI" id="CHEBI:59789"/>
    </ligand>
</feature>
<dbReference type="AlphaFoldDB" id="A0A7X5R1Z2"/>
<dbReference type="GO" id="GO:0032259">
    <property type="term" value="P:methylation"/>
    <property type="evidence" value="ECO:0007669"/>
    <property type="project" value="UniProtKB-KW"/>
</dbReference>
<dbReference type="GO" id="GO:0043770">
    <property type="term" value="F:demethylmenaquinone methyltransferase activity"/>
    <property type="evidence" value="ECO:0007669"/>
    <property type="project" value="UniProtKB-UniRule"/>
</dbReference>
<evidence type="ECO:0000256" key="2">
    <source>
        <dbReference type="ARBA" id="ARBA00022679"/>
    </source>
</evidence>
<comment type="pathway">
    <text evidence="4">Quinol/quinone metabolism; menaquinone biosynthesis; menaquinol from 1,4-dihydroxy-2-naphthoate: step 2/2.</text>
</comment>
<dbReference type="EMBL" id="JAAMOX010000002">
    <property type="protein sequence ID" value="NIH54071.1"/>
    <property type="molecule type" value="Genomic_DNA"/>
</dbReference>
<dbReference type="InterPro" id="IPR004033">
    <property type="entry name" value="UbiE/COQ5_MeTrFase"/>
</dbReference>
<dbReference type="PANTHER" id="PTHR43591">
    <property type="entry name" value="METHYLTRANSFERASE"/>
    <property type="match status" value="1"/>
</dbReference>
<dbReference type="InterPro" id="IPR023576">
    <property type="entry name" value="UbiE/COQ5_MeTrFase_CS"/>
</dbReference>
<feature type="binding site" evidence="4">
    <location>
        <position position="80"/>
    </location>
    <ligand>
        <name>S-adenosyl-L-methionine</name>
        <dbReference type="ChEBI" id="CHEBI:59789"/>
    </ligand>
</feature>
<gene>
    <name evidence="4" type="primary">menG</name>
    <name evidence="5" type="ORF">FHX76_001967</name>
</gene>